<name>A0ABZ0SGQ5_9GAMM</name>
<sequence>MAIMAQAKLFSWDALEARSDLDRLRLVIDHLPDERIVQYLEVMRGHGRDDFPVRAMWNALLAGIVFQHPSPESL</sequence>
<gene>
    <name evidence="1" type="ORF">Thiowin_04796</name>
</gene>
<dbReference type="EMBL" id="CP121472">
    <property type="protein sequence ID" value="WPL19659.1"/>
    <property type="molecule type" value="Genomic_DNA"/>
</dbReference>
<protein>
    <recommendedName>
        <fullName evidence="3">Transposase</fullName>
    </recommendedName>
</protein>
<dbReference type="Proteomes" id="UP001432180">
    <property type="component" value="Chromosome"/>
</dbReference>
<reference evidence="1 2" key="1">
    <citation type="journal article" date="2023" name="Microorganisms">
        <title>Thiorhodovibrio frisius and Trv. litoralis spp. nov., Two Novel Members from a Clade of Fastidious Purple Sulfur Bacteria That Exhibit Unique Red-Shifted Light-Harvesting Capabilities.</title>
        <authorList>
            <person name="Methner A."/>
            <person name="Kuzyk S.B."/>
            <person name="Petersen J."/>
            <person name="Bauer S."/>
            <person name="Brinkmann H."/>
            <person name="Sichau K."/>
            <person name="Wanner G."/>
            <person name="Wolf J."/>
            <person name="Neumann-Schaal M."/>
            <person name="Henke P."/>
            <person name="Tank M."/>
            <person name="Sproer C."/>
            <person name="Bunk B."/>
            <person name="Overmann J."/>
        </authorList>
    </citation>
    <scope>NUCLEOTIDE SEQUENCE [LARGE SCALE GENOMIC DNA]</scope>
    <source>
        <strain evidence="1 2">DSM 6702</strain>
    </source>
</reference>
<organism evidence="1 2">
    <name type="scientific">Thiorhodovibrio winogradskyi</name>
    <dbReference type="NCBI Taxonomy" id="77007"/>
    <lineage>
        <taxon>Bacteria</taxon>
        <taxon>Pseudomonadati</taxon>
        <taxon>Pseudomonadota</taxon>
        <taxon>Gammaproteobacteria</taxon>
        <taxon>Chromatiales</taxon>
        <taxon>Chromatiaceae</taxon>
        <taxon>Thiorhodovibrio</taxon>
    </lineage>
</organism>
<proteinExistence type="predicted"/>
<evidence type="ECO:0000313" key="2">
    <source>
        <dbReference type="Proteomes" id="UP001432180"/>
    </source>
</evidence>
<keyword evidence="2" id="KW-1185">Reference proteome</keyword>
<accession>A0ABZ0SGQ5</accession>
<evidence type="ECO:0000313" key="1">
    <source>
        <dbReference type="EMBL" id="WPL19659.1"/>
    </source>
</evidence>
<evidence type="ECO:0008006" key="3">
    <source>
        <dbReference type="Google" id="ProtNLM"/>
    </source>
</evidence>